<dbReference type="Pfam" id="PF02706">
    <property type="entry name" value="Wzz"/>
    <property type="match status" value="1"/>
</dbReference>
<dbReference type="Proteomes" id="UP001139485">
    <property type="component" value="Unassembled WGS sequence"/>
</dbReference>
<accession>A0A9X2DC84</accession>
<dbReference type="PANTHER" id="PTHR32309:SF13">
    <property type="entry name" value="FERRIC ENTEROBACTIN TRANSPORT PROTEIN FEPE"/>
    <property type="match status" value="1"/>
</dbReference>
<comment type="similarity">
    <text evidence="2">Belongs to the CpsC/CapA family.</text>
</comment>
<keyword evidence="6" id="KW-1003">Cell membrane</keyword>
<protein>
    <recommendedName>
        <fullName evidence="5">non-specific protein-tyrosine kinase</fullName>
        <ecNumber evidence="5">2.7.10.2</ecNumber>
    </recommendedName>
</protein>
<evidence type="ECO:0000256" key="4">
    <source>
        <dbReference type="ARBA" id="ARBA00008883"/>
    </source>
</evidence>
<name>A0A9X2DC84_9ACTN</name>
<evidence type="ECO:0000256" key="7">
    <source>
        <dbReference type="ARBA" id="ARBA00022519"/>
    </source>
</evidence>
<evidence type="ECO:0000256" key="6">
    <source>
        <dbReference type="ARBA" id="ARBA00022475"/>
    </source>
</evidence>
<dbReference type="InterPro" id="IPR050445">
    <property type="entry name" value="Bact_polysacc_biosynth/exp"/>
</dbReference>
<evidence type="ECO:0000256" key="8">
    <source>
        <dbReference type="ARBA" id="ARBA00022679"/>
    </source>
</evidence>
<dbReference type="Gene3D" id="3.40.50.300">
    <property type="entry name" value="P-loop containing nucleotide triphosphate hydrolases"/>
    <property type="match status" value="1"/>
</dbReference>
<evidence type="ECO:0000256" key="10">
    <source>
        <dbReference type="ARBA" id="ARBA00022741"/>
    </source>
</evidence>
<comment type="subcellular location">
    <subcellularLocation>
        <location evidence="1">Cell inner membrane</location>
        <topology evidence="1">Multi-pass membrane protein</topology>
    </subcellularLocation>
</comment>
<feature type="domain" description="Polysaccharide chain length determinant N-terminal" evidence="18">
    <location>
        <begin position="2"/>
        <end position="88"/>
    </location>
</feature>
<evidence type="ECO:0000256" key="9">
    <source>
        <dbReference type="ARBA" id="ARBA00022692"/>
    </source>
</evidence>
<keyword evidence="14 17" id="KW-0472">Membrane</keyword>
<feature type="domain" description="AAA" evidence="19">
    <location>
        <begin position="275"/>
        <end position="391"/>
    </location>
</feature>
<keyword evidence="15" id="KW-0829">Tyrosine-protein kinase</keyword>
<dbReference type="InterPro" id="IPR005702">
    <property type="entry name" value="Wzc-like_C"/>
</dbReference>
<dbReference type="InterPro" id="IPR003856">
    <property type="entry name" value="LPS_length_determ_N"/>
</dbReference>
<dbReference type="GO" id="GO:0005524">
    <property type="term" value="F:ATP binding"/>
    <property type="evidence" value="ECO:0007669"/>
    <property type="project" value="UniProtKB-KW"/>
</dbReference>
<sequence>MELKDYLRILRVHWLLIVLTTVVVTGAAAAFTALQTPMYTSSTKIYVAVTSADDTSQAVAGNTYSLSRMNSYQDFATGRSQADRVIDELGLQDSISTGELVGEVQASVVANTTNLVITVSDPSPQRAKDLAQAYGLTMLDRIREVETEAGQRSALVRATVIEEAEVPTAPSAPQPVRNIGLGLVLGLLLGAGLAVLRDVLDTSVKRPDDIEAFDVPTLGAVPFDQAARKSQLVTDLPAHSPRTEAFRVLRTNLQFIDVDADNRIFVVTSALPAEGKTTTAVNLALTLAQGEQKVLLIEGDLRRPKASAPLGLDNAVGVTSALVGKIGWKDAVQTHASGLDVLASGAVPPNPAELLQSQAMATLLTEIKALYDVVIIDAPPLLPVADAALLAKQADGAILVARFGSTTRDQVASAVERMRTVGAHISGSVLNMTPANTRRYGYGYGYGYGYAPDAGRRKALEPKD</sequence>
<evidence type="ECO:0000256" key="12">
    <source>
        <dbReference type="ARBA" id="ARBA00022840"/>
    </source>
</evidence>
<dbReference type="InterPro" id="IPR027417">
    <property type="entry name" value="P-loop_NTPase"/>
</dbReference>
<comment type="catalytic activity">
    <reaction evidence="16">
        <text>L-tyrosyl-[protein] + ATP = O-phospho-L-tyrosyl-[protein] + ADP + H(+)</text>
        <dbReference type="Rhea" id="RHEA:10596"/>
        <dbReference type="Rhea" id="RHEA-COMP:10136"/>
        <dbReference type="Rhea" id="RHEA-COMP:20101"/>
        <dbReference type="ChEBI" id="CHEBI:15378"/>
        <dbReference type="ChEBI" id="CHEBI:30616"/>
        <dbReference type="ChEBI" id="CHEBI:46858"/>
        <dbReference type="ChEBI" id="CHEBI:61978"/>
        <dbReference type="ChEBI" id="CHEBI:456216"/>
        <dbReference type="EC" id="2.7.10.2"/>
    </reaction>
</comment>
<evidence type="ECO:0000256" key="13">
    <source>
        <dbReference type="ARBA" id="ARBA00022989"/>
    </source>
</evidence>
<dbReference type="SUPFAM" id="SSF52540">
    <property type="entry name" value="P-loop containing nucleoside triphosphate hydrolases"/>
    <property type="match status" value="1"/>
</dbReference>
<evidence type="ECO:0000256" key="16">
    <source>
        <dbReference type="ARBA" id="ARBA00051245"/>
    </source>
</evidence>
<evidence type="ECO:0000256" key="2">
    <source>
        <dbReference type="ARBA" id="ARBA00006683"/>
    </source>
</evidence>
<dbReference type="Pfam" id="PF13614">
    <property type="entry name" value="AAA_31"/>
    <property type="match status" value="1"/>
</dbReference>
<evidence type="ECO:0000256" key="3">
    <source>
        <dbReference type="ARBA" id="ARBA00007316"/>
    </source>
</evidence>
<comment type="similarity">
    <text evidence="3">Belongs to the CpsD/CapB family.</text>
</comment>
<keyword evidence="13 17" id="KW-1133">Transmembrane helix</keyword>
<keyword evidence="12" id="KW-0067">ATP-binding</keyword>
<dbReference type="RefSeq" id="WP_250828181.1">
    <property type="nucleotide sequence ID" value="NZ_JAMOIL010000023.1"/>
</dbReference>
<evidence type="ECO:0000259" key="19">
    <source>
        <dbReference type="Pfam" id="PF13614"/>
    </source>
</evidence>
<organism evidence="20 21">
    <name type="scientific">Nocardioides bruguierae</name>
    <dbReference type="NCBI Taxonomy" id="2945102"/>
    <lineage>
        <taxon>Bacteria</taxon>
        <taxon>Bacillati</taxon>
        <taxon>Actinomycetota</taxon>
        <taxon>Actinomycetes</taxon>
        <taxon>Propionibacteriales</taxon>
        <taxon>Nocardioidaceae</taxon>
        <taxon>Nocardioides</taxon>
    </lineage>
</organism>
<dbReference type="CDD" id="cd05387">
    <property type="entry name" value="BY-kinase"/>
    <property type="match status" value="1"/>
</dbReference>
<evidence type="ECO:0000313" key="20">
    <source>
        <dbReference type="EMBL" id="MCM0621854.1"/>
    </source>
</evidence>
<dbReference type="GO" id="GO:0004715">
    <property type="term" value="F:non-membrane spanning protein tyrosine kinase activity"/>
    <property type="evidence" value="ECO:0007669"/>
    <property type="project" value="UniProtKB-EC"/>
</dbReference>
<keyword evidence="10" id="KW-0547">Nucleotide-binding</keyword>
<comment type="caution">
    <text evidence="20">The sequence shown here is derived from an EMBL/GenBank/DDBJ whole genome shotgun (WGS) entry which is preliminary data.</text>
</comment>
<evidence type="ECO:0000259" key="18">
    <source>
        <dbReference type="Pfam" id="PF02706"/>
    </source>
</evidence>
<dbReference type="NCBIfam" id="TIGR01007">
    <property type="entry name" value="eps_fam"/>
    <property type="match status" value="1"/>
</dbReference>
<dbReference type="InterPro" id="IPR025669">
    <property type="entry name" value="AAA_dom"/>
</dbReference>
<keyword evidence="21" id="KW-1185">Reference proteome</keyword>
<evidence type="ECO:0000256" key="1">
    <source>
        <dbReference type="ARBA" id="ARBA00004429"/>
    </source>
</evidence>
<evidence type="ECO:0000256" key="14">
    <source>
        <dbReference type="ARBA" id="ARBA00023136"/>
    </source>
</evidence>
<dbReference type="FunFam" id="3.40.50.300:FF:000527">
    <property type="entry name" value="Tyrosine-protein kinase etk"/>
    <property type="match status" value="1"/>
</dbReference>
<dbReference type="AlphaFoldDB" id="A0A9X2DC84"/>
<keyword evidence="8 20" id="KW-0808">Transferase</keyword>
<dbReference type="PANTHER" id="PTHR32309">
    <property type="entry name" value="TYROSINE-PROTEIN KINASE"/>
    <property type="match status" value="1"/>
</dbReference>
<dbReference type="EMBL" id="JAMOIL010000023">
    <property type="protein sequence ID" value="MCM0621854.1"/>
    <property type="molecule type" value="Genomic_DNA"/>
</dbReference>
<evidence type="ECO:0000313" key="21">
    <source>
        <dbReference type="Proteomes" id="UP001139485"/>
    </source>
</evidence>
<dbReference type="EC" id="2.7.10.2" evidence="5"/>
<gene>
    <name evidence="20" type="ORF">M8330_16305</name>
</gene>
<dbReference type="GO" id="GO:0005886">
    <property type="term" value="C:plasma membrane"/>
    <property type="evidence" value="ECO:0007669"/>
    <property type="project" value="UniProtKB-SubCell"/>
</dbReference>
<evidence type="ECO:0000256" key="17">
    <source>
        <dbReference type="SAM" id="Phobius"/>
    </source>
</evidence>
<feature type="transmembrane region" description="Helical" evidence="17">
    <location>
        <begin position="12"/>
        <end position="34"/>
    </location>
</feature>
<evidence type="ECO:0000256" key="15">
    <source>
        <dbReference type="ARBA" id="ARBA00023137"/>
    </source>
</evidence>
<reference evidence="20" key="1">
    <citation type="submission" date="2022-05" db="EMBL/GenBank/DDBJ databases">
        <authorList>
            <person name="Tuo L."/>
        </authorList>
    </citation>
    <scope>NUCLEOTIDE SEQUENCE</scope>
    <source>
        <strain evidence="20">BSK12Z-4</strain>
    </source>
</reference>
<keyword evidence="11" id="KW-0418">Kinase</keyword>
<keyword evidence="7" id="KW-0997">Cell inner membrane</keyword>
<evidence type="ECO:0000256" key="11">
    <source>
        <dbReference type="ARBA" id="ARBA00022777"/>
    </source>
</evidence>
<evidence type="ECO:0000256" key="5">
    <source>
        <dbReference type="ARBA" id="ARBA00011903"/>
    </source>
</evidence>
<comment type="similarity">
    <text evidence="4">Belongs to the etk/wzc family.</text>
</comment>
<proteinExistence type="inferred from homology"/>
<keyword evidence="9 17" id="KW-0812">Transmembrane</keyword>
<dbReference type="GO" id="GO:0042802">
    <property type="term" value="F:identical protein binding"/>
    <property type="evidence" value="ECO:0007669"/>
    <property type="project" value="UniProtKB-ARBA"/>
</dbReference>